<sequence length="137" mass="15531">MRRPIISLLCLLSSYQIVASEGRTEQARQNLKNYGLSHCILAPFKEHSAMKKDIELSAGAYSFMGKGLHTIVQNEDTLEVTHDPYAETEKHMADAYLKTSSTSKQAGKNIVFYSCLEIYNSPEFDAFIKSQDRYLQN</sequence>
<feature type="chain" id="PRO_5004227461" evidence="1">
    <location>
        <begin position="20"/>
        <end position="137"/>
    </location>
</feature>
<dbReference type="Gene3D" id="1.20.120.1620">
    <property type="match status" value="1"/>
</dbReference>
<reference evidence="2 3" key="1">
    <citation type="journal article" date="2009" name="Genome Biol.">
        <title>Genomic and genetic analyses of diversity and plant interactions of Pseudomonas fluorescens.</title>
        <authorList>
            <person name="Silby M.W."/>
            <person name="Cerdeno-Tarraga A.M."/>
            <person name="Vernikos G.S."/>
            <person name="Giddens S.R."/>
            <person name="Jackson R.W."/>
            <person name="Preston G.M."/>
            <person name="Zhang X.X."/>
            <person name="Moon C.D."/>
            <person name="Gehrig S.M."/>
            <person name="Godfrey S.A."/>
            <person name="Knight C.G."/>
            <person name="Malone J.G."/>
            <person name="Robinson Z."/>
            <person name="Spiers A.J."/>
            <person name="Harris S."/>
            <person name="Challis G.L."/>
            <person name="Yaxley A.M."/>
            <person name="Harris D."/>
            <person name="Seeger K."/>
            <person name="Murphy L."/>
            <person name="Rutter S."/>
            <person name="Squares R."/>
            <person name="Quail M.A."/>
            <person name="Saunders E."/>
            <person name="Mavromatis K."/>
            <person name="Brettin T.S."/>
            <person name="Bentley S.D."/>
            <person name="Hothersall J."/>
            <person name="Stephens E."/>
            <person name="Thomas C.M."/>
            <person name="Parkhill J."/>
            <person name="Levy S.B."/>
            <person name="Rainey P.B."/>
            <person name="Thomson N.R."/>
        </authorList>
    </citation>
    <scope>NUCLEOTIDE SEQUENCE [LARGE SCALE GENOMIC DNA]</scope>
    <source>
        <strain evidence="2 3">Pf0-1</strain>
    </source>
</reference>
<dbReference type="HOGENOM" id="CLU_153875_0_0_6"/>
<organism evidence="2 3">
    <name type="scientific">Pseudomonas fluorescens (strain Pf0-1)</name>
    <dbReference type="NCBI Taxonomy" id="205922"/>
    <lineage>
        <taxon>Bacteria</taxon>
        <taxon>Pseudomonadati</taxon>
        <taxon>Pseudomonadota</taxon>
        <taxon>Gammaproteobacteria</taxon>
        <taxon>Pseudomonadales</taxon>
        <taxon>Pseudomonadaceae</taxon>
        <taxon>Pseudomonas</taxon>
    </lineage>
</organism>
<evidence type="ECO:0000313" key="2">
    <source>
        <dbReference type="EMBL" id="ABA72201.1"/>
    </source>
</evidence>
<protein>
    <submittedName>
        <fullName evidence="2">Uncharacterized protein</fullName>
    </submittedName>
</protein>
<name>Q3KJ55_PSEPF</name>
<proteinExistence type="predicted"/>
<accession>Q3KJ55</accession>
<evidence type="ECO:0000313" key="3">
    <source>
        <dbReference type="Proteomes" id="UP000002704"/>
    </source>
</evidence>
<keyword evidence="1" id="KW-0732">Signal</keyword>
<dbReference type="Proteomes" id="UP000002704">
    <property type="component" value="Chromosome"/>
</dbReference>
<feature type="signal peptide" evidence="1">
    <location>
        <begin position="1"/>
        <end position="19"/>
    </location>
</feature>
<dbReference type="KEGG" id="pfo:Pfl01_0457"/>
<dbReference type="AlphaFoldDB" id="Q3KJ55"/>
<dbReference type="EMBL" id="CP000094">
    <property type="protein sequence ID" value="ABA72201.1"/>
    <property type="molecule type" value="Genomic_DNA"/>
</dbReference>
<dbReference type="RefSeq" id="WP_011332123.1">
    <property type="nucleotide sequence ID" value="NC_007492.2"/>
</dbReference>
<dbReference type="InterPro" id="IPR038314">
    <property type="entry name" value="T6SS_sf"/>
</dbReference>
<evidence type="ECO:0000256" key="1">
    <source>
        <dbReference type="SAM" id="SignalP"/>
    </source>
</evidence>
<gene>
    <name evidence="2" type="ordered locus">Pfl01_0457</name>
</gene>